<dbReference type="EMBL" id="ABKJEP030000001">
    <property type="protein sequence ID" value="EMO9454857.1"/>
    <property type="molecule type" value="Genomic_DNA"/>
</dbReference>
<accession>A0AAI9MR77</accession>
<gene>
    <name evidence="2" type="ORF">PN925_000169</name>
</gene>
<reference evidence="2" key="1">
    <citation type="submission" date="2024-02" db="EMBL/GenBank/DDBJ databases">
        <authorList>
            <consortium name="Clinical and Environmental Microbiology Branch: Whole genome sequencing antimicrobial resistance pathogens in the healthcare setting"/>
        </authorList>
    </citation>
    <scope>NUCLEOTIDE SEQUENCE</scope>
    <source>
        <strain evidence="2">2023KU-00017</strain>
    </source>
</reference>
<proteinExistence type="predicted"/>
<evidence type="ECO:0000313" key="2">
    <source>
        <dbReference type="EMBL" id="EMO9454857.1"/>
    </source>
</evidence>
<protein>
    <recommendedName>
        <fullName evidence="3">SH3 domain-containing protein</fullName>
    </recommendedName>
</protein>
<keyword evidence="1" id="KW-0732">Signal</keyword>
<comment type="caution">
    <text evidence="2">The sequence shown here is derived from an EMBL/GenBank/DDBJ whole genome shotgun (WGS) entry which is preliminary data.</text>
</comment>
<dbReference type="AlphaFoldDB" id="A0AAI9MR77"/>
<evidence type="ECO:0008006" key="3">
    <source>
        <dbReference type="Google" id="ProtNLM"/>
    </source>
</evidence>
<feature type="signal peptide" evidence="1">
    <location>
        <begin position="1"/>
        <end position="28"/>
    </location>
</feature>
<evidence type="ECO:0000256" key="1">
    <source>
        <dbReference type="SAM" id="SignalP"/>
    </source>
</evidence>
<organism evidence="2">
    <name type="scientific">Morganella morganii</name>
    <name type="common">Proteus morganii</name>
    <dbReference type="NCBI Taxonomy" id="582"/>
    <lineage>
        <taxon>Bacteria</taxon>
        <taxon>Pseudomonadati</taxon>
        <taxon>Pseudomonadota</taxon>
        <taxon>Gammaproteobacteria</taxon>
        <taxon>Enterobacterales</taxon>
        <taxon>Morganellaceae</taxon>
        <taxon>Morganella</taxon>
    </lineage>
</organism>
<sequence length="337" mass="37019">MRFRITALRNSVFFAALPVIAAAAPATAEVTADEDGTVAAAASGPLFDCDRELIKLIAGSNHGLVRAEKVTADRLEIYIENRDINELAIQLSDTRQKPSPESPGAGQLGWVTYNINENTLTATGADVEHPVPLTFSAAQGERLQSCLKKEKTCRQILSTLRLEPFIAMSPEWRVTGKGRAYFHAAPAEQCRNDNAFVVPGDVLQVVGLRATEPVKGEKEGWLLVAYGNAQGWINVNRLASQDDLCDTATEKADKQYQAGLKNNKPSSYKYSVIQKRLRFYDAPDKGCITDAADFVVKDDAVWVDRPQPYQGFIHGRYIHPATGKVTEGWLEANGLKR</sequence>
<feature type="chain" id="PRO_5042494666" description="SH3 domain-containing protein" evidence="1">
    <location>
        <begin position="29"/>
        <end position="337"/>
    </location>
</feature>
<name>A0AAI9MR77_MORMO</name>